<evidence type="ECO:0000313" key="4">
    <source>
        <dbReference type="Proteomes" id="UP001221757"/>
    </source>
</evidence>
<proteinExistence type="predicted"/>
<evidence type="ECO:0000256" key="2">
    <source>
        <dbReference type="SAM" id="MobiDB-lite"/>
    </source>
</evidence>
<feature type="compositionally biased region" description="Basic and acidic residues" evidence="2">
    <location>
        <begin position="275"/>
        <end position="285"/>
    </location>
</feature>
<evidence type="ECO:0000256" key="1">
    <source>
        <dbReference type="SAM" id="Coils"/>
    </source>
</evidence>
<keyword evidence="1" id="KW-0175">Coiled coil</keyword>
<feature type="region of interest" description="Disordered" evidence="2">
    <location>
        <begin position="1"/>
        <end position="108"/>
    </location>
</feature>
<evidence type="ECO:0008006" key="5">
    <source>
        <dbReference type="Google" id="ProtNLM"/>
    </source>
</evidence>
<feature type="compositionally biased region" description="Low complexity" evidence="2">
    <location>
        <begin position="66"/>
        <end position="75"/>
    </location>
</feature>
<feature type="region of interest" description="Disordered" evidence="2">
    <location>
        <begin position="258"/>
        <end position="314"/>
    </location>
</feature>
<dbReference type="EMBL" id="JARKIE010000231">
    <property type="protein sequence ID" value="KAJ7663567.1"/>
    <property type="molecule type" value="Genomic_DNA"/>
</dbReference>
<feature type="coiled-coil region" evidence="1">
    <location>
        <begin position="345"/>
        <end position="372"/>
    </location>
</feature>
<evidence type="ECO:0000313" key="3">
    <source>
        <dbReference type="EMBL" id="KAJ7663567.1"/>
    </source>
</evidence>
<reference evidence="3" key="1">
    <citation type="submission" date="2023-03" db="EMBL/GenBank/DDBJ databases">
        <title>Massive genome expansion in bonnet fungi (Mycena s.s.) driven by repeated elements and novel gene families across ecological guilds.</title>
        <authorList>
            <consortium name="Lawrence Berkeley National Laboratory"/>
            <person name="Harder C.B."/>
            <person name="Miyauchi S."/>
            <person name="Viragh M."/>
            <person name="Kuo A."/>
            <person name="Thoen E."/>
            <person name="Andreopoulos B."/>
            <person name="Lu D."/>
            <person name="Skrede I."/>
            <person name="Drula E."/>
            <person name="Henrissat B."/>
            <person name="Morin E."/>
            <person name="Kohler A."/>
            <person name="Barry K."/>
            <person name="LaButti K."/>
            <person name="Morin E."/>
            <person name="Salamov A."/>
            <person name="Lipzen A."/>
            <person name="Mereny Z."/>
            <person name="Hegedus B."/>
            <person name="Baldrian P."/>
            <person name="Stursova M."/>
            <person name="Weitz H."/>
            <person name="Taylor A."/>
            <person name="Grigoriev I.V."/>
            <person name="Nagy L.G."/>
            <person name="Martin F."/>
            <person name="Kauserud H."/>
        </authorList>
    </citation>
    <scope>NUCLEOTIDE SEQUENCE</scope>
    <source>
        <strain evidence="3">CBHHK067</strain>
    </source>
</reference>
<feature type="compositionally biased region" description="Polar residues" evidence="2">
    <location>
        <begin position="15"/>
        <end position="24"/>
    </location>
</feature>
<name>A0AAD7CUF8_MYCRO</name>
<comment type="caution">
    <text evidence="3">The sequence shown here is derived from an EMBL/GenBank/DDBJ whole genome shotgun (WGS) entry which is preliminary data.</text>
</comment>
<dbReference type="Proteomes" id="UP001221757">
    <property type="component" value="Unassembled WGS sequence"/>
</dbReference>
<gene>
    <name evidence="3" type="ORF">B0H17DRAFT_1211578</name>
</gene>
<protein>
    <recommendedName>
        <fullName evidence="5">No apical meristem-associated C-terminal domain-containing protein</fullName>
    </recommendedName>
</protein>
<accession>A0AAD7CUF8</accession>
<feature type="compositionally biased region" description="Acidic residues" evidence="2">
    <location>
        <begin position="264"/>
        <end position="273"/>
    </location>
</feature>
<keyword evidence="4" id="KW-1185">Reference proteome</keyword>
<dbReference type="AlphaFoldDB" id="A0AAD7CUF8"/>
<sequence length="395" mass="43020">MPPEQFHGHLIHTDGPSSTPPATSQRKRTASELSTGSASPPPVKRGRGRPAGSKNKPKSLPPTNSAPKPAKATKATTKKPKKKKKTDENVPPPTIELSDSEDEIEKTSDGKIRHWITVEKTSFFQFVLGQDEVGDKRFEQHKTNPGHVYKRASELLFEGSRSAASIKSLWTRSLETFTWMLAFDSFTGNGGGDADSDDPAAVLKGRLVDARKAGLHLGSLKPATIMEWENNGWWDLFNERLGNSAKVSREIVRNSASAISGLEDNPDNDDSDSESNIHPDLRAESDLGTVAASQAPPAPKTPAATVSEPKYTPMSNFRKQASSSFGNLGEFMKMRMASEEKKASALDAKLALEREKLELDKVKAKVEMAANVFTMEGVSDEVKNAANAYLRSVFS</sequence>
<organism evidence="3 4">
    <name type="scientific">Mycena rosella</name>
    <name type="common">Pink bonnet</name>
    <name type="synonym">Agaricus rosellus</name>
    <dbReference type="NCBI Taxonomy" id="1033263"/>
    <lineage>
        <taxon>Eukaryota</taxon>
        <taxon>Fungi</taxon>
        <taxon>Dikarya</taxon>
        <taxon>Basidiomycota</taxon>
        <taxon>Agaricomycotina</taxon>
        <taxon>Agaricomycetes</taxon>
        <taxon>Agaricomycetidae</taxon>
        <taxon>Agaricales</taxon>
        <taxon>Marasmiineae</taxon>
        <taxon>Mycenaceae</taxon>
        <taxon>Mycena</taxon>
    </lineage>
</organism>